<gene>
    <name evidence="2" type="ORF">BC6307_11335</name>
</gene>
<organism evidence="2 3">
    <name type="scientific">Sutcliffiella cohnii</name>
    <dbReference type="NCBI Taxonomy" id="33932"/>
    <lineage>
        <taxon>Bacteria</taxon>
        <taxon>Bacillati</taxon>
        <taxon>Bacillota</taxon>
        <taxon>Bacilli</taxon>
        <taxon>Bacillales</taxon>
        <taxon>Bacillaceae</taxon>
        <taxon>Sutcliffiella</taxon>
    </lineage>
</organism>
<dbReference type="PANTHER" id="PTHR46246">
    <property type="entry name" value="GUANOSINE-3',5'-BIS(DIPHOSPHATE) 3'-PYROPHOSPHOHYDROLASE MESH1"/>
    <property type="match status" value="1"/>
</dbReference>
<evidence type="ECO:0000313" key="3">
    <source>
        <dbReference type="Proteomes" id="UP000215224"/>
    </source>
</evidence>
<evidence type="ECO:0000313" key="2">
    <source>
        <dbReference type="EMBL" id="AST91828.1"/>
    </source>
</evidence>
<keyword evidence="3" id="KW-1185">Reference proteome</keyword>
<proteinExistence type="predicted"/>
<dbReference type="SMART" id="SM00471">
    <property type="entry name" value="HDc"/>
    <property type="match status" value="1"/>
</dbReference>
<dbReference type="RefSeq" id="WP_066410893.1">
    <property type="nucleotide sequence ID" value="NZ_CP018866.1"/>
</dbReference>
<sequence>MSNINLAIEFASIAHRNQFRKGTNIPYISHPFAVGMMLQKENCEEEVVIAGILHDIVEDTEITLKELSLIFGEKVSTLVDKCTEKNKKLSWEERKSDAIQKVKTADKETCFIICADKLHNLLSIQEDLKKNGAEVWSRFNRGREKQKWYYESVMDNLEQQIGDENIFKQLKTAIYDVFV</sequence>
<dbReference type="STRING" id="1314751.GCA_001591425_00141"/>
<dbReference type="PANTHER" id="PTHR46246:SF1">
    <property type="entry name" value="GUANOSINE-3',5'-BIS(DIPHOSPHATE) 3'-PYROPHOSPHOHYDROLASE MESH1"/>
    <property type="match status" value="1"/>
</dbReference>
<evidence type="ECO:0000259" key="1">
    <source>
        <dbReference type="SMART" id="SM00471"/>
    </source>
</evidence>
<dbReference type="EMBL" id="CP018866">
    <property type="protein sequence ID" value="AST91828.1"/>
    <property type="molecule type" value="Genomic_DNA"/>
</dbReference>
<dbReference type="KEGG" id="bcoh:BC6307_11335"/>
<dbReference type="Pfam" id="PF13328">
    <property type="entry name" value="HD_4"/>
    <property type="match status" value="1"/>
</dbReference>
<dbReference type="Proteomes" id="UP000215224">
    <property type="component" value="Chromosome"/>
</dbReference>
<dbReference type="SUPFAM" id="SSF109604">
    <property type="entry name" value="HD-domain/PDEase-like"/>
    <property type="match status" value="1"/>
</dbReference>
<dbReference type="Gene3D" id="1.10.3210.10">
    <property type="entry name" value="Hypothetical protein af1432"/>
    <property type="match status" value="1"/>
</dbReference>
<dbReference type="InterPro" id="IPR003607">
    <property type="entry name" value="HD/PDEase_dom"/>
</dbReference>
<dbReference type="InterPro" id="IPR052194">
    <property type="entry name" value="MESH1"/>
</dbReference>
<accession>A0A223KR60</accession>
<reference evidence="2 3" key="1">
    <citation type="submission" date="2016-12" db="EMBL/GenBank/DDBJ databases">
        <title>The whole genome sequencing and assembly of Bacillus cohnii DSM 6307T strain.</title>
        <authorList>
            <person name="Lee Y.-J."/>
            <person name="Yi H."/>
            <person name="Bahn Y.-S."/>
            <person name="Kim J.F."/>
            <person name="Lee D.-W."/>
        </authorList>
    </citation>
    <scope>NUCLEOTIDE SEQUENCE [LARGE SCALE GENOMIC DNA]</scope>
    <source>
        <strain evidence="2 3">DSM 6307</strain>
    </source>
</reference>
<name>A0A223KR60_9BACI</name>
<dbReference type="GO" id="GO:0008893">
    <property type="term" value="F:guanosine-3',5'-bis(diphosphate) 3'-diphosphatase activity"/>
    <property type="evidence" value="ECO:0007669"/>
    <property type="project" value="TreeGrafter"/>
</dbReference>
<protein>
    <submittedName>
        <fullName evidence="2">Phosphohydrolase</fullName>
    </submittedName>
</protein>
<keyword evidence="2" id="KW-0378">Hydrolase</keyword>
<dbReference type="AlphaFoldDB" id="A0A223KR60"/>
<feature type="domain" description="HD/PDEase" evidence="1">
    <location>
        <begin position="23"/>
        <end position="130"/>
    </location>
</feature>